<proteinExistence type="predicted"/>
<organism evidence="6 7">
    <name type="scientific">Collybia nuda</name>
    <dbReference type="NCBI Taxonomy" id="64659"/>
    <lineage>
        <taxon>Eukaryota</taxon>
        <taxon>Fungi</taxon>
        <taxon>Dikarya</taxon>
        <taxon>Basidiomycota</taxon>
        <taxon>Agaricomycotina</taxon>
        <taxon>Agaricomycetes</taxon>
        <taxon>Agaricomycetidae</taxon>
        <taxon>Agaricales</taxon>
        <taxon>Tricholomatineae</taxon>
        <taxon>Clitocybaceae</taxon>
        <taxon>Collybia</taxon>
    </lineage>
</organism>
<feature type="transmembrane region" description="Helical" evidence="5">
    <location>
        <begin position="12"/>
        <end position="32"/>
    </location>
</feature>
<dbReference type="EMBL" id="MU150261">
    <property type="protein sequence ID" value="KAF9463589.1"/>
    <property type="molecule type" value="Genomic_DNA"/>
</dbReference>
<keyword evidence="2 5" id="KW-0812">Transmembrane</keyword>
<evidence type="ECO:0000256" key="2">
    <source>
        <dbReference type="ARBA" id="ARBA00022692"/>
    </source>
</evidence>
<evidence type="ECO:0000256" key="4">
    <source>
        <dbReference type="ARBA" id="ARBA00023136"/>
    </source>
</evidence>
<evidence type="ECO:0000256" key="3">
    <source>
        <dbReference type="ARBA" id="ARBA00022989"/>
    </source>
</evidence>
<evidence type="ECO:0000313" key="6">
    <source>
        <dbReference type="EMBL" id="KAF9463589.1"/>
    </source>
</evidence>
<dbReference type="GO" id="GO:0016020">
    <property type="term" value="C:membrane"/>
    <property type="evidence" value="ECO:0007669"/>
    <property type="project" value="UniProtKB-SubCell"/>
</dbReference>
<evidence type="ECO:0000256" key="1">
    <source>
        <dbReference type="ARBA" id="ARBA00004167"/>
    </source>
</evidence>
<sequence>MFKLPILDILHRGVVLSLVGLSAYGIVASFAVHKDTLQRGRGTMCPIVIAFQSLMLTTFLRADGT</sequence>
<keyword evidence="4 5" id="KW-0472">Membrane</keyword>
<accession>A0A9P5Y7G7</accession>
<dbReference type="Pfam" id="PF14880">
    <property type="entry name" value="COX14"/>
    <property type="match status" value="1"/>
</dbReference>
<name>A0A9P5Y7G7_9AGAR</name>
<evidence type="ECO:0000313" key="7">
    <source>
        <dbReference type="Proteomes" id="UP000807353"/>
    </source>
</evidence>
<evidence type="ECO:0000256" key="5">
    <source>
        <dbReference type="SAM" id="Phobius"/>
    </source>
</evidence>
<protein>
    <submittedName>
        <fullName evidence="6">Uncharacterized protein</fullName>
    </submittedName>
</protein>
<keyword evidence="3 5" id="KW-1133">Transmembrane helix</keyword>
<dbReference type="OrthoDB" id="7961613at2759"/>
<dbReference type="AlphaFoldDB" id="A0A9P5Y7G7"/>
<comment type="caution">
    <text evidence="6">The sequence shown here is derived from an EMBL/GenBank/DDBJ whole genome shotgun (WGS) entry which is preliminary data.</text>
</comment>
<dbReference type="InterPro" id="IPR029208">
    <property type="entry name" value="COX14"/>
</dbReference>
<keyword evidence="7" id="KW-1185">Reference proteome</keyword>
<dbReference type="Proteomes" id="UP000807353">
    <property type="component" value="Unassembled WGS sequence"/>
</dbReference>
<comment type="subcellular location">
    <subcellularLocation>
        <location evidence="1">Membrane</location>
        <topology evidence="1">Single-pass membrane protein</topology>
    </subcellularLocation>
</comment>
<reference evidence="6" key="1">
    <citation type="submission" date="2020-11" db="EMBL/GenBank/DDBJ databases">
        <authorList>
            <consortium name="DOE Joint Genome Institute"/>
            <person name="Ahrendt S."/>
            <person name="Riley R."/>
            <person name="Andreopoulos W."/>
            <person name="Labutti K."/>
            <person name="Pangilinan J."/>
            <person name="Ruiz-Duenas F.J."/>
            <person name="Barrasa J.M."/>
            <person name="Sanchez-Garcia M."/>
            <person name="Camarero S."/>
            <person name="Miyauchi S."/>
            <person name="Serrano A."/>
            <person name="Linde D."/>
            <person name="Babiker R."/>
            <person name="Drula E."/>
            <person name="Ayuso-Fernandez I."/>
            <person name="Pacheco R."/>
            <person name="Padilla G."/>
            <person name="Ferreira P."/>
            <person name="Barriuso J."/>
            <person name="Kellner H."/>
            <person name="Castanera R."/>
            <person name="Alfaro M."/>
            <person name="Ramirez L."/>
            <person name="Pisabarro A.G."/>
            <person name="Kuo A."/>
            <person name="Tritt A."/>
            <person name="Lipzen A."/>
            <person name="He G."/>
            <person name="Yan M."/>
            <person name="Ng V."/>
            <person name="Cullen D."/>
            <person name="Martin F."/>
            <person name="Rosso M.-N."/>
            <person name="Henrissat B."/>
            <person name="Hibbett D."/>
            <person name="Martinez A.T."/>
            <person name="Grigoriev I.V."/>
        </authorList>
    </citation>
    <scope>NUCLEOTIDE SEQUENCE</scope>
    <source>
        <strain evidence="6">CBS 247.69</strain>
    </source>
</reference>
<gene>
    <name evidence="6" type="ORF">BDZ94DRAFT_605378</name>
</gene>